<dbReference type="OrthoDB" id="15082at2759"/>
<keyword evidence="1 4" id="KW-0963">Cytoplasm</keyword>
<dbReference type="GeneID" id="20088349"/>
<reference evidence="5" key="1">
    <citation type="submission" date="2013-12" db="EMBL/GenBank/DDBJ databases">
        <title>The Genome Sequence of Aphanomyces invadans NJM9701.</title>
        <authorList>
            <consortium name="The Broad Institute Genomics Platform"/>
            <person name="Russ C."/>
            <person name="Tyler B."/>
            <person name="van West P."/>
            <person name="Dieguez-Uribeondo J."/>
            <person name="Young S.K."/>
            <person name="Zeng Q."/>
            <person name="Gargeya S."/>
            <person name="Fitzgerald M."/>
            <person name="Abouelleil A."/>
            <person name="Alvarado L."/>
            <person name="Chapman S.B."/>
            <person name="Gainer-Dewar J."/>
            <person name="Goldberg J."/>
            <person name="Griggs A."/>
            <person name="Gujja S."/>
            <person name="Hansen M."/>
            <person name="Howarth C."/>
            <person name="Imamovic A."/>
            <person name="Ireland A."/>
            <person name="Larimer J."/>
            <person name="McCowan C."/>
            <person name="Murphy C."/>
            <person name="Pearson M."/>
            <person name="Poon T.W."/>
            <person name="Priest M."/>
            <person name="Roberts A."/>
            <person name="Saif S."/>
            <person name="Shea T."/>
            <person name="Sykes S."/>
            <person name="Wortman J."/>
            <person name="Nusbaum C."/>
            <person name="Birren B."/>
        </authorList>
    </citation>
    <scope>NUCLEOTIDE SEQUENCE [LARGE SCALE GENOMIC DNA]</scope>
    <source>
        <strain evidence="5">NJM9701</strain>
    </source>
</reference>
<dbReference type="GO" id="GO:0016282">
    <property type="term" value="C:eukaryotic 43S preinitiation complex"/>
    <property type="evidence" value="ECO:0007669"/>
    <property type="project" value="UniProtKB-UniRule"/>
</dbReference>
<proteinExistence type="inferred from homology"/>
<comment type="similarity">
    <text evidence="4">Belongs to the eIF-3 subunit L family.</text>
</comment>
<keyword evidence="2 4" id="KW-0396">Initiation factor</keyword>
<gene>
    <name evidence="5" type="ORF">H310_11299</name>
</gene>
<sequence length="483" mass="54598">MTDFVRDDKPADFLLPDSVKGWFSQMYTHMIAGNIDEMDRLYDKEFAALTASYFKQSPWPEPDGDAVMSLVDEDPVFLTLYTQIYYRHMFSKLQPTLEFNHASWENYVAIFDGILDGSLVLDAMPSQWLFDIVGEFVYQYQTFCQYRAKLKTETEVPSIWTTKAVHSYLHRLVKASNIKSILVNGESGDSTPSATSLKELGYFALICLSRAHVLTGDYYTALQLLTPIDFSKRDQIYLKSYSCHVSVFYHLGFAQLMLGDFASAVRSFVKIILQVHRNRAYYSKFADYDQVNKLTEKALALVGIATYLAPGNNVEDQVHALLREKVGDKLAAIQKGNMQALTELFAASAPKFILAAVAADAEDVSKEALAFQTKLFLELVHRQSSLPALRSYIKLYRSIEAAKLARFRSSDAPESTVASVVAECMHLKVVSDLVNSDVHFYLSNDLIKIDEQKREQRNGLYFLSQIAKLQRVVDTCHASATQL</sequence>
<keyword evidence="3 4" id="KW-0648">Protein biosynthesis</keyword>
<dbReference type="HAMAP" id="MF_03011">
    <property type="entry name" value="eIF3l"/>
    <property type="match status" value="1"/>
</dbReference>
<evidence type="ECO:0000256" key="2">
    <source>
        <dbReference type="ARBA" id="ARBA00022540"/>
    </source>
</evidence>
<evidence type="ECO:0000256" key="4">
    <source>
        <dbReference type="HAMAP-Rule" id="MF_03011"/>
    </source>
</evidence>
<evidence type="ECO:0000256" key="1">
    <source>
        <dbReference type="ARBA" id="ARBA00022490"/>
    </source>
</evidence>
<dbReference type="Pfam" id="PF10255">
    <property type="entry name" value="Paf67"/>
    <property type="match status" value="1"/>
</dbReference>
<accession>A0A024TQ39</accession>
<dbReference type="VEuPathDB" id="FungiDB:H310_11299"/>
<comment type="subcellular location">
    <subcellularLocation>
        <location evidence="4">Cytoplasm</location>
    </subcellularLocation>
</comment>
<dbReference type="PANTHER" id="PTHR13242">
    <property type="entry name" value="EUKARYOTIC TRANSLATION INITIATION FACTOR 3"/>
    <property type="match status" value="1"/>
</dbReference>
<dbReference type="GO" id="GO:0033290">
    <property type="term" value="C:eukaryotic 48S preinitiation complex"/>
    <property type="evidence" value="ECO:0007669"/>
    <property type="project" value="UniProtKB-UniRule"/>
</dbReference>
<name>A0A024TQ39_9STRA</name>
<dbReference type="eggNOG" id="KOG3677">
    <property type="taxonomic scope" value="Eukaryota"/>
</dbReference>
<comment type="function">
    <text evidence="4">Component of the eukaryotic translation initiation factor 3 (eIF-3) complex, which is involved in protein synthesis of a specialized repertoire of mRNAs and, together with other initiation factors, stimulates binding of mRNA and methionyl-tRNAi to the 40S ribosome. The eIF-3 complex specifically targets and initiates translation of a subset of mRNAs involved in cell proliferation.</text>
</comment>
<dbReference type="AlphaFoldDB" id="A0A024TQ39"/>
<protein>
    <recommendedName>
        <fullName evidence="4">Eukaryotic translation initiation factor 3 subunit L</fullName>
        <shortName evidence="4">eIF3l</shortName>
    </recommendedName>
</protein>
<evidence type="ECO:0000256" key="3">
    <source>
        <dbReference type="ARBA" id="ARBA00022917"/>
    </source>
</evidence>
<dbReference type="STRING" id="157072.A0A024TQ39"/>
<dbReference type="GO" id="GO:0005852">
    <property type="term" value="C:eukaryotic translation initiation factor 3 complex"/>
    <property type="evidence" value="ECO:0007669"/>
    <property type="project" value="UniProtKB-UniRule"/>
</dbReference>
<dbReference type="GO" id="GO:0001732">
    <property type="term" value="P:formation of cytoplasmic translation initiation complex"/>
    <property type="evidence" value="ECO:0007669"/>
    <property type="project" value="UniProtKB-UniRule"/>
</dbReference>
<dbReference type="EMBL" id="KI913981">
    <property type="protein sequence ID" value="ETV95427.1"/>
    <property type="molecule type" value="Genomic_DNA"/>
</dbReference>
<dbReference type="GO" id="GO:0003743">
    <property type="term" value="F:translation initiation factor activity"/>
    <property type="evidence" value="ECO:0007669"/>
    <property type="project" value="UniProtKB-UniRule"/>
</dbReference>
<dbReference type="InterPro" id="IPR019382">
    <property type="entry name" value="eIF3l"/>
</dbReference>
<organism evidence="5">
    <name type="scientific">Aphanomyces invadans</name>
    <dbReference type="NCBI Taxonomy" id="157072"/>
    <lineage>
        <taxon>Eukaryota</taxon>
        <taxon>Sar</taxon>
        <taxon>Stramenopiles</taxon>
        <taxon>Oomycota</taxon>
        <taxon>Saprolegniomycetes</taxon>
        <taxon>Saprolegniales</taxon>
        <taxon>Verrucalvaceae</taxon>
        <taxon>Aphanomyces</taxon>
    </lineage>
</organism>
<evidence type="ECO:0000313" key="5">
    <source>
        <dbReference type="EMBL" id="ETV95427.1"/>
    </source>
</evidence>
<dbReference type="RefSeq" id="XP_008876128.1">
    <property type="nucleotide sequence ID" value="XM_008877906.1"/>
</dbReference>
<dbReference type="PANTHER" id="PTHR13242:SF0">
    <property type="entry name" value="EUKARYOTIC TRANSLATION INITIATION FACTOR 3 SUBUNIT L"/>
    <property type="match status" value="1"/>
</dbReference>
<comment type="subunit">
    <text evidence="4">Component of the eukaryotic translation initiation factor 3 (eIF-3) complex.</text>
</comment>